<dbReference type="Pfam" id="PF00111">
    <property type="entry name" value="Fer2"/>
    <property type="match status" value="1"/>
</dbReference>
<dbReference type="EMBL" id="VGIR01000005">
    <property type="protein sequence ID" value="MBM3330522.1"/>
    <property type="molecule type" value="Genomic_DNA"/>
</dbReference>
<evidence type="ECO:0000313" key="3">
    <source>
        <dbReference type="Proteomes" id="UP000779900"/>
    </source>
</evidence>
<dbReference type="Pfam" id="PF17651">
    <property type="entry name" value="Raco_middle"/>
    <property type="match status" value="1"/>
</dbReference>
<name>A0A938BSG2_UNCW3</name>
<evidence type="ECO:0000259" key="1">
    <source>
        <dbReference type="PROSITE" id="PS51085"/>
    </source>
</evidence>
<dbReference type="PANTHER" id="PTHR42895">
    <property type="entry name" value="IRON-SULFUR CLUSTER-BINDING PROTEIN-RELATED"/>
    <property type="match status" value="1"/>
</dbReference>
<feature type="domain" description="2Fe-2S ferredoxin-type" evidence="1">
    <location>
        <begin position="1"/>
        <end position="73"/>
    </location>
</feature>
<dbReference type="InterPro" id="IPR042259">
    <property type="entry name" value="Raco-like_middle_sf"/>
</dbReference>
<organism evidence="2 3">
    <name type="scientific">candidate division WOR-3 bacterium</name>
    <dbReference type="NCBI Taxonomy" id="2052148"/>
    <lineage>
        <taxon>Bacteria</taxon>
        <taxon>Bacteria division WOR-3</taxon>
    </lineage>
</organism>
<proteinExistence type="predicted"/>
<dbReference type="Gene3D" id="3.30.420.480">
    <property type="entry name" value="Domain of unknown function (DUF4445)"/>
    <property type="match status" value="1"/>
</dbReference>
<dbReference type="GO" id="GO:0051536">
    <property type="term" value="F:iron-sulfur cluster binding"/>
    <property type="evidence" value="ECO:0007669"/>
    <property type="project" value="InterPro"/>
</dbReference>
<dbReference type="CDD" id="cd00207">
    <property type="entry name" value="fer2"/>
    <property type="match status" value="1"/>
</dbReference>
<dbReference type="Gene3D" id="3.10.20.30">
    <property type="match status" value="1"/>
</dbReference>
<evidence type="ECO:0000313" key="2">
    <source>
        <dbReference type="EMBL" id="MBM3330522.1"/>
    </source>
</evidence>
<protein>
    <submittedName>
        <fullName evidence="2">DUF4445 domain-containing protein</fullName>
    </submittedName>
</protein>
<dbReference type="InterPro" id="IPR036010">
    <property type="entry name" value="2Fe-2S_ferredoxin-like_sf"/>
</dbReference>
<dbReference type="InterPro" id="IPR041414">
    <property type="entry name" value="Raco-like_middle"/>
</dbReference>
<dbReference type="Proteomes" id="UP000779900">
    <property type="component" value="Unassembled WGS sequence"/>
</dbReference>
<dbReference type="InterPro" id="IPR027980">
    <property type="entry name" value="RACo_C"/>
</dbReference>
<dbReference type="InterPro" id="IPR012675">
    <property type="entry name" value="Beta-grasp_dom_sf"/>
</dbReference>
<comment type="caution">
    <text evidence="2">The sequence shown here is derived from an EMBL/GenBank/DDBJ whole genome shotgun (WGS) entry which is preliminary data.</text>
</comment>
<sequence length="469" mass="49630">MEVGLRVTIAPHGGQNLRELLLGAGVRLPSDCGGAGTCGKCRAQVLDVGGWSSVLACQYAPALPVSVKVARDVPVVRGRGVRRTGNSASLRLAVDIGTTTISLAAVDVERRRIAARREELNPQIVFGADVMSRIAAGAKLSRTPLTPVLHRFIDDAGIPRERPIIAVGNTAMAHFLMGKSAATLGEFPYEPELTLRESLTSQRDGRWTRMLPLLGSFVGSDCAAAILAAGMHRTRRLSLLVDAGTNGEVVLGSRERMLVTSTAAGPAFEGATLECGSLAQAGAVKAARFSRGRFKLDVIGGGEPKSICGSGVLDAVAEAVRVGKVDPSGRIAGHDRLELKQGHKPIYLTQADLREMQLAKGAIAAAIRVLLAEWGAAASDIERVHVTGKFGAAMNPGAAVRIGLLPRTPLDRIRQHGNLALLGAVRATLDTSLFTEAERFAAKCREVVLSSHPQFEQIFVESMGLESWN</sequence>
<accession>A0A938BSG2</accession>
<dbReference type="AlphaFoldDB" id="A0A938BSG2"/>
<dbReference type="InterPro" id="IPR043129">
    <property type="entry name" value="ATPase_NBD"/>
</dbReference>
<gene>
    <name evidence="2" type="ORF">FJY68_01565</name>
</gene>
<dbReference type="InterPro" id="IPR001041">
    <property type="entry name" value="2Fe-2S_ferredoxin-type"/>
</dbReference>
<dbReference type="Pfam" id="PF14574">
    <property type="entry name" value="RACo_C_ter"/>
    <property type="match status" value="1"/>
</dbReference>
<dbReference type="SUPFAM" id="SSF53067">
    <property type="entry name" value="Actin-like ATPase domain"/>
    <property type="match status" value="1"/>
</dbReference>
<dbReference type="InterPro" id="IPR052911">
    <property type="entry name" value="Corrinoid_activation_enz"/>
</dbReference>
<reference evidence="2" key="1">
    <citation type="submission" date="2019-03" db="EMBL/GenBank/DDBJ databases">
        <title>Lake Tanganyika Metagenome-Assembled Genomes (MAGs).</title>
        <authorList>
            <person name="Tran P."/>
        </authorList>
    </citation>
    <scope>NUCLEOTIDE SEQUENCE</scope>
    <source>
        <strain evidence="2">K_DeepCast_150m_m2_040</strain>
    </source>
</reference>
<dbReference type="SUPFAM" id="SSF54292">
    <property type="entry name" value="2Fe-2S ferredoxin-like"/>
    <property type="match status" value="1"/>
</dbReference>
<dbReference type="PANTHER" id="PTHR42895:SF1">
    <property type="entry name" value="IRON-SULFUR CLUSTER PROTEIN"/>
    <property type="match status" value="1"/>
</dbReference>
<dbReference type="PROSITE" id="PS51085">
    <property type="entry name" value="2FE2S_FER_2"/>
    <property type="match status" value="1"/>
</dbReference>